<dbReference type="InterPro" id="IPR015815">
    <property type="entry name" value="HIBADH-related"/>
</dbReference>
<dbReference type="Proteomes" id="UP000318590">
    <property type="component" value="Unassembled WGS sequence"/>
</dbReference>
<keyword evidence="7" id="KW-1185">Reference proteome</keyword>
<evidence type="ECO:0000256" key="2">
    <source>
        <dbReference type="ARBA" id="ARBA00023027"/>
    </source>
</evidence>
<comment type="caution">
    <text evidence="6">The sequence shown here is derived from an EMBL/GenBank/DDBJ whole genome shotgun (WGS) entry which is preliminary data.</text>
</comment>
<gene>
    <name evidence="6" type="ORF">FEV53_17455</name>
</gene>
<dbReference type="AlphaFoldDB" id="A0A547PM33"/>
<evidence type="ECO:0000259" key="5">
    <source>
        <dbReference type="Pfam" id="PF14833"/>
    </source>
</evidence>
<evidence type="ECO:0000259" key="4">
    <source>
        <dbReference type="Pfam" id="PF03446"/>
    </source>
</evidence>
<protein>
    <submittedName>
        <fullName evidence="6">NAD(P)-dependent oxidoreductase</fullName>
    </submittedName>
</protein>
<dbReference type="EMBL" id="VFSV01000052">
    <property type="protein sequence ID" value="TRD15208.1"/>
    <property type="molecule type" value="Genomic_DNA"/>
</dbReference>
<feature type="active site" evidence="3">
    <location>
        <position position="175"/>
    </location>
</feature>
<dbReference type="InterPro" id="IPR029154">
    <property type="entry name" value="HIBADH-like_NADP-bd"/>
</dbReference>
<accession>A0A547PM33</accession>
<evidence type="ECO:0000256" key="3">
    <source>
        <dbReference type="PIRSR" id="PIRSR000103-1"/>
    </source>
</evidence>
<dbReference type="Pfam" id="PF14833">
    <property type="entry name" value="NAD_binding_11"/>
    <property type="match status" value="1"/>
</dbReference>
<dbReference type="PIRSF" id="PIRSF000103">
    <property type="entry name" value="HIBADH"/>
    <property type="match status" value="1"/>
</dbReference>
<feature type="domain" description="6-phosphogluconate dehydrogenase NADP-binding" evidence="4">
    <location>
        <begin position="6"/>
        <end position="166"/>
    </location>
</feature>
<evidence type="ECO:0000256" key="1">
    <source>
        <dbReference type="ARBA" id="ARBA00023002"/>
    </source>
</evidence>
<dbReference type="InterPro" id="IPR013328">
    <property type="entry name" value="6PGD_dom2"/>
</dbReference>
<dbReference type="Pfam" id="PF03446">
    <property type="entry name" value="NAD_binding_2"/>
    <property type="match status" value="1"/>
</dbReference>
<name>A0A547PM33_9RHOB</name>
<proteinExistence type="predicted"/>
<feature type="domain" description="3-hydroxyisobutyrate dehydrogenase-like NAD-binding" evidence="5">
    <location>
        <begin position="169"/>
        <end position="280"/>
    </location>
</feature>
<dbReference type="PANTHER" id="PTHR43060">
    <property type="entry name" value="3-HYDROXYISOBUTYRATE DEHYDROGENASE-LIKE 1, MITOCHONDRIAL-RELATED"/>
    <property type="match status" value="1"/>
</dbReference>
<dbReference type="GO" id="GO:0051287">
    <property type="term" value="F:NAD binding"/>
    <property type="evidence" value="ECO:0007669"/>
    <property type="project" value="InterPro"/>
</dbReference>
<dbReference type="OrthoDB" id="9812907at2"/>
<keyword evidence="1" id="KW-0560">Oxidoreductase</keyword>
<keyword evidence="2" id="KW-0520">NAD</keyword>
<dbReference type="SUPFAM" id="SSF51735">
    <property type="entry name" value="NAD(P)-binding Rossmann-fold domains"/>
    <property type="match status" value="1"/>
</dbReference>
<organism evidence="6 7">
    <name type="scientific">Palleronia caenipelagi</name>
    <dbReference type="NCBI Taxonomy" id="2489174"/>
    <lineage>
        <taxon>Bacteria</taxon>
        <taxon>Pseudomonadati</taxon>
        <taxon>Pseudomonadota</taxon>
        <taxon>Alphaproteobacteria</taxon>
        <taxon>Rhodobacterales</taxon>
        <taxon>Roseobacteraceae</taxon>
        <taxon>Palleronia</taxon>
    </lineage>
</organism>
<dbReference type="InterPro" id="IPR036291">
    <property type="entry name" value="NAD(P)-bd_dom_sf"/>
</dbReference>
<dbReference type="SUPFAM" id="SSF48179">
    <property type="entry name" value="6-phosphogluconate dehydrogenase C-terminal domain-like"/>
    <property type="match status" value="1"/>
</dbReference>
<dbReference type="InterPro" id="IPR006115">
    <property type="entry name" value="6PGDH_NADP-bd"/>
</dbReference>
<dbReference type="InterPro" id="IPR008927">
    <property type="entry name" value="6-PGluconate_DH-like_C_sf"/>
</dbReference>
<sequence length="327" mass="34164">MSERPTVGFIGVGLMGHGMAMNILKGGYPLIIKGNRNRVPVDDLVSRGATEAPTAREMAERCDIIHLCLSNSPQVEAIIRGHDGILAGARAGLIVVDTTTADPTSTVRLAEEMAAQGVHMADAPLGRTPKEAEAGTLDAMVGASDEVFGRIKPVLDCWSGSVTHLGPVGAGHKMKLIMNFMAMSYASVYAESLSLAVKSGLSPQSVRQVMGPSRMGCGFFETFFAAALGDDPNAHRFAISNAAKDVRYVANMAMAAGVMNPVGAAVRNYFEQAEATGKGAEFVPTLASHVAALNGIDFADAVQNGTQNSAVQRVSAAPDAESTSKTR</sequence>
<dbReference type="Gene3D" id="1.10.1040.10">
    <property type="entry name" value="N-(1-d-carboxylethyl)-l-norvaline Dehydrogenase, domain 2"/>
    <property type="match status" value="1"/>
</dbReference>
<reference evidence="6 7" key="1">
    <citation type="submission" date="2019-06" db="EMBL/GenBank/DDBJ databases">
        <title>Paenimaribius caenipelagi gen. nov., sp. nov., isolated from a tidal flat.</title>
        <authorList>
            <person name="Yoon J.-H."/>
        </authorList>
    </citation>
    <scope>NUCLEOTIDE SEQUENCE [LARGE SCALE GENOMIC DNA]</scope>
    <source>
        <strain evidence="6 7">JBTF-M29</strain>
    </source>
</reference>
<dbReference type="GO" id="GO:0050661">
    <property type="term" value="F:NADP binding"/>
    <property type="evidence" value="ECO:0007669"/>
    <property type="project" value="InterPro"/>
</dbReference>
<dbReference type="Gene3D" id="3.40.50.720">
    <property type="entry name" value="NAD(P)-binding Rossmann-like Domain"/>
    <property type="match status" value="1"/>
</dbReference>
<dbReference type="RefSeq" id="WP_142836030.1">
    <property type="nucleotide sequence ID" value="NZ_VFSV01000052.1"/>
</dbReference>
<evidence type="ECO:0000313" key="6">
    <source>
        <dbReference type="EMBL" id="TRD15208.1"/>
    </source>
</evidence>
<dbReference type="PANTHER" id="PTHR43060:SF15">
    <property type="entry name" value="3-HYDROXYISOBUTYRATE DEHYDROGENASE-LIKE 1, MITOCHONDRIAL-RELATED"/>
    <property type="match status" value="1"/>
</dbReference>
<dbReference type="GO" id="GO:0016491">
    <property type="term" value="F:oxidoreductase activity"/>
    <property type="evidence" value="ECO:0007669"/>
    <property type="project" value="UniProtKB-KW"/>
</dbReference>
<evidence type="ECO:0000313" key="7">
    <source>
        <dbReference type="Proteomes" id="UP000318590"/>
    </source>
</evidence>